<dbReference type="SFLD" id="SFLDG01017">
    <property type="entry name" value="Polyprenyl_Transferase_Like"/>
    <property type="match status" value="1"/>
</dbReference>
<evidence type="ECO:0000256" key="6">
    <source>
        <dbReference type="ARBA" id="ARBA00023229"/>
    </source>
</evidence>
<dbReference type="InterPro" id="IPR053378">
    <property type="entry name" value="Prenyl_diphosphate_synthase"/>
</dbReference>
<dbReference type="PANTHER" id="PTHR43281">
    <property type="entry name" value="FARNESYL DIPHOSPHATE SYNTHASE"/>
    <property type="match status" value="1"/>
</dbReference>
<evidence type="ECO:0000256" key="7">
    <source>
        <dbReference type="RuleBase" id="RU004466"/>
    </source>
</evidence>
<dbReference type="GO" id="GO:0046872">
    <property type="term" value="F:metal ion binding"/>
    <property type="evidence" value="ECO:0007669"/>
    <property type="project" value="UniProtKB-KW"/>
</dbReference>
<evidence type="ECO:0000256" key="2">
    <source>
        <dbReference type="ARBA" id="ARBA00006706"/>
    </source>
</evidence>
<keyword evidence="5" id="KW-0460">Magnesium</keyword>
<keyword evidence="4" id="KW-0479">Metal-binding</keyword>
<dbReference type="GO" id="GO:0005737">
    <property type="term" value="C:cytoplasm"/>
    <property type="evidence" value="ECO:0007669"/>
    <property type="project" value="UniProtKB-ARBA"/>
</dbReference>
<organism evidence="8 9">
    <name type="scientific">Iodidimonas gelatinilytica</name>
    <dbReference type="NCBI Taxonomy" id="1236966"/>
    <lineage>
        <taxon>Bacteria</taxon>
        <taxon>Pseudomonadati</taxon>
        <taxon>Pseudomonadota</taxon>
        <taxon>Alphaproteobacteria</taxon>
        <taxon>Iodidimonadales</taxon>
        <taxon>Iodidimonadaceae</taxon>
        <taxon>Iodidimonas</taxon>
    </lineage>
</organism>
<sequence>MMLKKVYDFSALETALTDISGELEETFDALLPVPDGGDAKVVEAMRYALFAGGKRLRPFLVRATADLFGVSRTSSLRAGAALECIHTYSLVHDDLPAMDDDDLRRGKPTVHKAFDEATAILAGDALLTFAFEILADESTHADPRVRAALVSLIARASGHHGMVGGQMLDLDAEDKTLGEQEIIRLQQMKTGALIVSSVEAGAVLGKASPHARHALVAYARAVGLAFQIADDLLDHTASEAEMGKATGKDADAGKETLLSLWGEDRAREQARILTEQALGYLEEFGDKAELLRDVAQFAIHRRR</sequence>
<comment type="similarity">
    <text evidence="2 7">Belongs to the FPP/GGPP synthase family.</text>
</comment>
<dbReference type="PROSITE" id="PS00444">
    <property type="entry name" value="POLYPRENYL_SYNTHASE_2"/>
    <property type="match status" value="1"/>
</dbReference>
<dbReference type="SFLD" id="SFLDS00005">
    <property type="entry name" value="Isoprenoid_Synthase_Type_I"/>
    <property type="match status" value="1"/>
</dbReference>
<dbReference type="PANTHER" id="PTHR43281:SF1">
    <property type="entry name" value="FARNESYL DIPHOSPHATE SYNTHASE"/>
    <property type="match status" value="1"/>
</dbReference>
<dbReference type="SUPFAM" id="SSF48576">
    <property type="entry name" value="Terpenoid synthases"/>
    <property type="match status" value="1"/>
</dbReference>
<name>A0A5A7MY94_9PROT</name>
<evidence type="ECO:0000256" key="3">
    <source>
        <dbReference type="ARBA" id="ARBA00022679"/>
    </source>
</evidence>
<dbReference type="GO" id="GO:0016114">
    <property type="term" value="P:terpenoid biosynthetic process"/>
    <property type="evidence" value="ECO:0007669"/>
    <property type="project" value="UniProtKB-ARBA"/>
</dbReference>
<evidence type="ECO:0000256" key="1">
    <source>
        <dbReference type="ARBA" id="ARBA00001946"/>
    </source>
</evidence>
<dbReference type="PROSITE" id="PS00723">
    <property type="entry name" value="POLYPRENYL_SYNTHASE_1"/>
    <property type="match status" value="1"/>
</dbReference>
<proteinExistence type="inferred from homology"/>
<evidence type="ECO:0000256" key="4">
    <source>
        <dbReference type="ARBA" id="ARBA00022723"/>
    </source>
</evidence>
<accession>A0A5A7MY94</accession>
<evidence type="ECO:0000256" key="5">
    <source>
        <dbReference type="ARBA" id="ARBA00022842"/>
    </source>
</evidence>
<protein>
    <submittedName>
        <fullName evidence="8">Farnesyl-diphosphate synthase</fullName>
    </submittedName>
</protein>
<dbReference type="Pfam" id="PF00348">
    <property type="entry name" value="polyprenyl_synt"/>
    <property type="match status" value="1"/>
</dbReference>
<comment type="caution">
    <text evidence="8">The sequence shown here is derived from an EMBL/GenBank/DDBJ whole genome shotgun (WGS) entry which is preliminary data.</text>
</comment>
<dbReference type="AlphaFoldDB" id="A0A5A7MY94"/>
<dbReference type="InterPro" id="IPR033749">
    <property type="entry name" value="Polyprenyl_synt_CS"/>
</dbReference>
<dbReference type="EMBL" id="BKCM01000002">
    <property type="protein sequence ID" value="GEQ99815.1"/>
    <property type="molecule type" value="Genomic_DNA"/>
</dbReference>
<dbReference type="FunFam" id="1.10.600.10:FF:000001">
    <property type="entry name" value="Geranylgeranyl diphosphate synthase"/>
    <property type="match status" value="1"/>
</dbReference>
<gene>
    <name evidence="8" type="ORF">JCM17845_04390</name>
</gene>
<dbReference type="InterPro" id="IPR000092">
    <property type="entry name" value="Polyprenyl_synt"/>
</dbReference>
<dbReference type="GO" id="GO:0004659">
    <property type="term" value="F:prenyltransferase activity"/>
    <property type="evidence" value="ECO:0007669"/>
    <property type="project" value="InterPro"/>
</dbReference>
<evidence type="ECO:0000313" key="9">
    <source>
        <dbReference type="Proteomes" id="UP000325187"/>
    </source>
</evidence>
<dbReference type="InterPro" id="IPR008949">
    <property type="entry name" value="Isoprenoid_synthase_dom_sf"/>
</dbReference>
<keyword evidence="6" id="KW-0414">Isoprene biosynthesis</keyword>
<keyword evidence="3 7" id="KW-0808">Transferase</keyword>
<dbReference type="NCBIfam" id="NF045485">
    <property type="entry name" value="FPPsyn"/>
    <property type="match status" value="1"/>
</dbReference>
<dbReference type="CDD" id="cd00685">
    <property type="entry name" value="Trans_IPPS_HT"/>
    <property type="match status" value="1"/>
</dbReference>
<dbReference type="Gene3D" id="1.10.600.10">
    <property type="entry name" value="Farnesyl Diphosphate Synthase"/>
    <property type="match status" value="1"/>
</dbReference>
<evidence type="ECO:0000313" key="8">
    <source>
        <dbReference type="EMBL" id="GEQ99815.1"/>
    </source>
</evidence>
<keyword evidence="9" id="KW-1185">Reference proteome</keyword>
<reference evidence="8 9" key="1">
    <citation type="submission" date="2019-09" db="EMBL/GenBank/DDBJ databases">
        <title>NBRP : Genome information of microbial organism related human and environment.</title>
        <authorList>
            <person name="Hattori M."/>
            <person name="Oshima K."/>
            <person name="Inaba H."/>
            <person name="Suda W."/>
            <person name="Sakamoto M."/>
            <person name="Iino T."/>
            <person name="Kitahara M."/>
            <person name="Oshida Y."/>
            <person name="Iida T."/>
            <person name="Kudo T."/>
            <person name="Itoh T."/>
            <person name="Ohkuma M."/>
        </authorList>
    </citation>
    <scope>NUCLEOTIDE SEQUENCE [LARGE SCALE GENOMIC DNA]</scope>
    <source>
        <strain evidence="8 9">Mie-1</strain>
    </source>
</reference>
<dbReference type="Proteomes" id="UP000325187">
    <property type="component" value="Unassembled WGS sequence"/>
</dbReference>
<dbReference type="RefSeq" id="WP_210432153.1">
    <property type="nucleotide sequence ID" value="NZ_BKCM01000002.1"/>
</dbReference>
<comment type="cofactor">
    <cofactor evidence="1">
        <name>Mg(2+)</name>
        <dbReference type="ChEBI" id="CHEBI:18420"/>
    </cofactor>
</comment>